<dbReference type="PROSITE" id="PS50237">
    <property type="entry name" value="HECT"/>
    <property type="match status" value="1"/>
</dbReference>
<evidence type="ECO:0000256" key="6">
    <source>
        <dbReference type="PROSITE-ProRule" id="PRU00104"/>
    </source>
</evidence>
<dbReference type="GO" id="GO:0006511">
    <property type="term" value="P:ubiquitin-dependent protein catabolic process"/>
    <property type="evidence" value="ECO:0007669"/>
    <property type="project" value="TreeGrafter"/>
</dbReference>
<evidence type="ECO:0000256" key="5">
    <source>
        <dbReference type="ARBA" id="ARBA00022786"/>
    </source>
</evidence>
<dbReference type="PANTHER" id="PTHR11254">
    <property type="entry name" value="HECT DOMAIN UBIQUITIN-PROTEIN LIGASE"/>
    <property type="match status" value="1"/>
</dbReference>
<dbReference type="EMBL" id="CAADRA010006743">
    <property type="protein sequence ID" value="VFT96589.1"/>
    <property type="molecule type" value="Genomic_DNA"/>
</dbReference>
<dbReference type="Gene3D" id="3.30.2410.10">
    <property type="entry name" value="Hect, E3 ligase catalytic domain"/>
    <property type="match status" value="1"/>
</dbReference>
<evidence type="ECO:0000256" key="4">
    <source>
        <dbReference type="ARBA" id="ARBA00022679"/>
    </source>
</evidence>
<dbReference type="AlphaFoldDB" id="A0A485LED0"/>
<dbReference type="InterPro" id="IPR050409">
    <property type="entry name" value="E3_ubiq-protein_ligase"/>
</dbReference>
<protein>
    <recommendedName>
        <fullName evidence="3">HECT-type E3 ubiquitin transferase</fullName>
        <ecNumber evidence="3">2.3.2.26</ecNumber>
    </recommendedName>
</protein>
<evidence type="ECO:0000256" key="1">
    <source>
        <dbReference type="ARBA" id="ARBA00000885"/>
    </source>
</evidence>
<reference evidence="8" key="2">
    <citation type="submission" date="2019-06" db="EMBL/GenBank/DDBJ databases">
        <title>Genomics analysis of Aphanomyces spp. identifies a new class of oomycete effector associated with host adaptation.</title>
        <authorList>
            <person name="Gaulin E."/>
        </authorList>
    </citation>
    <scope>NUCLEOTIDE SEQUENCE</scope>
    <source>
        <strain evidence="8">CBS 578.67</strain>
    </source>
</reference>
<keyword evidence="10" id="KW-1185">Reference proteome</keyword>
<gene>
    <name evidence="9" type="primary">Aste57867_19891</name>
    <name evidence="8" type="ORF">As57867_019825</name>
    <name evidence="9" type="ORF">ASTE57867_19891</name>
</gene>
<proteinExistence type="predicted"/>
<dbReference type="InterPro" id="IPR035983">
    <property type="entry name" value="Hect_E3_ubiquitin_ligase"/>
</dbReference>
<comment type="pathway">
    <text evidence="2">Protein modification; protein ubiquitination.</text>
</comment>
<dbReference type="PANTHER" id="PTHR11254:SF440">
    <property type="entry name" value="E3 UBIQUITIN-PROTEIN LIGASE NEDD-4"/>
    <property type="match status" value="1"/>
</dbReference>
<dbReference type="Pfam" id="PF00632">
    <property type="entry name" value="HECT"/>
    <property type="match status" value="1"/>
</dbReference>
<dbReference type="InterPro" id="IPR000569">
    <property type="entry name" value="HECT_dom"/>
</dbReference>
<evidence type="ECO:0000259" key="7">
    <source>
        <dbReference type="PROSITE" id="PS50237"/>
    </source>
</evidence>
<dbReference type="SUPFAM" id="SSF56204">
    <property type="entry name" value="Hect, E3 ligase catalytic domain"/>
    <property type="match status" value="1"/>
</dbReference>
<dbReference type="GO" id="GO:0005737">
    <property type="term" value="C:cytoplasm"/>
    <property type="evidence" value="ECO:0007669"/>
    <property type="project" value="TreeGrafter"/>
</dbReference>
<accession>A0A485LED0</accession>
<dbReference type="EC" id="2.3.2.26" evidence="3"/>
<evidence type="ECO:0000256" key="2">
    <source>
        <dbReference type="ARBA" id="ARBA00004906"/>
    </source>
</evidence>
<dbReference type="GO" id="GO:0016567">
    <property type="term" value="P:protein ubiquitination"/>
    <property type="evidence" value="ECO:0007669"/>
    <property type="project" value="TreeGrafter"/>
</dbReference>
<keyword evidence="4" id="KW-0808">Transferase</keyword>
<dbReference type="EMBL" id="VJMH01006720">
    <property type="protein sequence ID" value="KAF0688490.1"/>
    <property type="molecule type" value="Genomic_DNA"/>
</dbReference>
<comment type="catalytic activity">
    <reaction evidence="1">
        <text>S-ubiquitinyl-[E2 ubiquitin-conjugating enzyme]-L-cysteine + [acceptor protein]-L-lysine = [E2 ubiquitin-conjugating enzyme]-L-cysteine + N(6)-ubiquitinyl-[acceptor protein]-L-lysine.</text>
        <dbReference type="EC" id="2.3.2.26"/>
    </reaction>
</comment>
<evidence type="ECO:0000313" key="10">
    <source>
        <dbReference type="Proteomes" id="UP000332933"/>
    </source>
</evidence>
<name>A0A485LED0_9STRA</name>
<dbReference type="OrthoDB" id="165732at2759"/>
<dbReference type="GO" id="GO:0061630">
    <property type="term" value="F:ubiquitin protein ligase activity"/>
    <property type="evidence" value="ECO:0007669"/>
    <property type="project" value="UniProtKB-EC"/>
</dbReference>
<feature type="active site" description="Glycyl thioester intermediate" evidence="6">
    <location>
        <position position="86"/>
    </location>
</feature>
<feature type="domain" description="HECT" evidence="7">
    <location>
        <begin position="1"/>
        <end position="119"/>
    </location>
</feature>
<evidence type="ECO:0000256" key="3">
    <source>
        <dbReference type="ARBA" id="ARBA00012485"/>
    </source>
</evidence>
<reference evidence="9 10" key="1">
    <citation type="submission" date="2019-03" db="EMBL/GenBank/DDBJ databases">
        <authorList>
            <person name="Gaulin E."/>
            <person name="Dumas B."/>
        </authorList>
    </citation>
    <scope>NUCLEOTIDE SEQUENCE [LARGE SCALE GENOMIC DNA]</scope>
    <source>
        <strain evidence="9">CBS 568.67</strain>
    </source>
</reference>
<sequence>MCGIPDIDVNDWKAHTTYGGACDSIVVEWFWDVVAAFSTEQWARLLLHITTGSSARVQGFKTLTMSDGRICWMAVAECRCPCAYTCFNQLGLPMYSTRNDVETTLTLVVQIDVTGFTIV</sequence>
<dbReference type="Proteomes" id="UP000332933">
    <property type="component" value="Unassembled WGS sequence"/>
</dbReference>
<evidence type="ECO:0000313" key="9">
    <source>
        <dbReference type="EMBL" id="VFT96589.1"/>
    </source>
</evidence>
<keyword evidence="5 6" id="KW-0833">Ubl conjugation pathway</keyword>
<evidence type="ECO:0000313" key="8">
    <source>
        <dbReference type="EMBL" id="KAF0688490.1"/>
    </source>
</evidence>
<organism evidence="9 10">
    <name type="scientific">Aphanomyces stellatus</name>
    <dbReference type="NCBI Taxonomy" id="120398"/>
    <lineage>
        <taxon>Eukaryota</taxon>
        <taxon>Sar</taxon>
        <taxon>Stramenopiles</taxon>
        <taxon>Oomycota</taxon>
        <taxon>Saprolegniomycetes</taxon>
        <taxon>Saprolegniales</taxon>
        <taxon>Verrucalvaceae</taxon>
        <taxon>Aphanomyces</taxon>
    </lineage>
</organism>